<dbReference type="PROSITE" id="PS00974">
    <property type="entry name" value="MANNITOL_DHGENASE"/>
    <property type="match status" value="1"/>
</dbReference>
<dbReference type="GO" id="GO:0008926">
    <property type="term" value="F:mannitol-1-phosphate 5-dehydrogenase activity"/>
    <property type="evidence" value="ECO:0007669"/>
    <property type="project" value="UniProtKB-EC"/>
</dbReference>
<dbReference type="EC" id="1.1.1.17" evidence="1"/>
<evidence type="ECO:0000256" key="6">
    <source>
        <dbReference type="ARBA" id="ARBA00061451"/>
    </source>
</evidence>
<evidence type="ECO:0000256" key="1">
    <source>
        <dbReference type="ARBA" id="ARBA00012939"/>
    </source>
</evidence>
<evidence type="ECO:0000313" key="9">
    <source>
        <dbReference type="EMBL" id="TKA10928.1"/>
    </source>
</evidence>
<dbReference type="AlphaFoldDB" id="A0A4U0SNY6"/>
<dbReference type="FunFam" id="3.40.50.720:FF:000129">
    <property type="entry name" value="D-mannonate oxidoreductase"/>
    <property type="match status" value="1"/>
</dbReference>
<dbReference type="Proteomes" id="UP000305778">
    <property type="component" value="Unassembled WGS sequence"/>
</dbReference>
<comment type="similarity">
    <text evidence="6">Belongs to the mannitol dehydrogenase family. UxuB subfamily.</text>
</comment>
<organism evidence="9 10">
    <name type="scientific">Actinacidiphila oryziradicis</name>
    <dbReference type="NCBI Taxonomy" id="2571141"/>
    <lineage>
        <taxon>Bacteria</taxon>
        <taxon>Bacillati</taxon>
        <taxon>Actinomycetota</taxon>
        <taxon>Actinomycetes</taxon>
        <taxon>Kitasatosporales</taxon>
        <taxon>Streptomycetaceae</taxon>
        <taxon>Actinacidiphila</taxon>
    </lineage>
</organism>
<keyword evidence="4" id="KW-0520">NAD</keyword>
<dbReference type="PANTHER" id="PTHR43362:SF1">
    <property type="entry name" value="MANNITOL DEHYDROGENASE 2-RELATED"/>
    <property type="match status" value="1"/>
</dbReference>
<dbReference type="InterPro" id="IPR023027">
    <property type="entry name" value="Mannitol_DH_CS"/>
</dbReference>
<dbReference type="InterPro" id="IPR000669">
    <property type="entry name" value="Mannitol_DH"/>
</dbReference>
<dbReference type="Gene3D" id="1.10.1040.10">
    <property type="entry name" value="N-(1-d-carboxylethyl)-l-norvaline Dehydrogenase, domain 2"/>
    <property type="match status" value="1"/>
</dbReference>
<evidence type="ECO:0000256" key="5">
    <source>
        <dbReference type="ARBA" id="ARBA00048615"/>
    </source>
</evidence>
<reference evidence="9 10" key="1">
    <citation type="submission" date="2019-04" db="EMBL/GenBank/DDBJ databases">
        <title>Streptomyces oryziradicis sp. nov., a novel actinomycete isolated from rhizosphere soil of rice (Oryza sativa L.).</title>
        <authorList>
            <person name="Li C."/>
        </authorList>
    </citation>
    <scope>NUCLEOTIDE SEQUENCE [LARGE SCALE GENOMIC DNA]</scope>
    <source>
        <strain evidence="9 10">NEAU-C40</strain>
    </source>
</reference>
<evidence type="ECO:0000256" key="3">
    <source>
        <dbReference type="ARBA" id="ARBA00023002"/>
    </source>
</evidence>
<comment type="caution">
    <text evidence="9">The sequence shown here is derived from an EMBL/GenBank/DDBJ whole genome shotgun (WGS) entry which is preliminary data.</text>
</comment>
<dbReference type="InterPro" id="IPR008927">
    <property type="entry name" value="6-PGluconate_DH-like_C_sf"/>
</dbReference>
<dbReference type="SUPFAM" id="SSF51735">
    <property type="entry name" value="NAD(P)-binding Rossmann-fold domains"/>
    <property type="match status" value="1"/>
</dbReference>
<dbReference type="GO" id="GO:0019594">
    <property type="term" value="P:mannitol metabolic process"/>
    <property type="evidence" value="ECO:0007669"/>
    <property type="project" value="InterPro"/>
</dbReference>
<dbReference type="SUPFAM" id="SSF48179">
    <property type="entry name" value="6-phosphogluconate dehydrogenase C-terminal domain-like"/>
    <property type="match status" value="1"/>
</dbReference>
<dbReference type="InterPro" id="IPR013131">
    <property type="entry name" value="Mannitol_DH_N"/>
</dbReference>
<dbReference type="Gene3D" id="3.40.50.720">
    <property type="entry name" value="NAD(P)-binding Rossmann-like Domain"/>
    <property type="match status" value="1"/>
</dbReference>
<dbReference type="InterPro" id="IPR013118">
    <property type="entry name" value="Mannitol_DH_C"/>
</dbReference>
<name>A0A4U0SNY6_9ACTN</name>
<evidence type="ECO:0000256" key="4">
    <source>
        <dbReference type="ARBA" id="ARBA00023027"/>
    </source>
</evidence>
<dbReference type="PRINTS" id="PR00084">
    <property type="entry name" value="MTLDHDRGNASE"/>
</dbReference>
<evidence type="ECO:0000256" key="2">
    <source>
        <dbReference type="ARBA" id="ARBA00016219"/>
    </source>
</evidence>
<sequence length="489" mass="53294">MTFIAGNATSFPSVPAPAYDRSRVTTGIVHFGLGNFHRAHQAMFIDGLMTAGQAYDWGICGVGVLPGDIRMRDVLRAQDFLYTLVLKHGDGSLEPRVIGSIHDYLFAPDDPEAVIAKLAAPTTRIVSLTVTEGGYNVERTTGEFDVTNPAVLRDAATPRAPLTVFGLIVEGLARRRSAGVPPFTVMSCDNLPGNGHVAKRAIVTYATLVDADLARWIAKEVAFPNSMVDRITPVTTDEDRAMVKREFGINDGWPVVAEPFVQWAVEDRFTLGRPAYENVGVQVVDDVEPYELMKLRLLNASHQGMAYFGTLLGHTYAHEAAGNPLIAAYLRRYMDDEVRPTLQPVPGIDLDDYIASLFERFTNPHVADTLARLCVDSSDRIPKFVLPTIRANLASGGPVALGAALVASWARYVEGTSESGRQITVVDELRDELVPLALQQHDAPTTFIEYGPVFDDLAAEERFRDAYTAALEGLHRNGSSAVLASLLGR</sequence>
<keyword evidence="10" id="KW-1185">Reference proteome</keyword>
<dbReference type="RefSeq" id="WP_136724377.1">
    <property type="nucleotide sequence ID" value="NZ_SUMC01000011.1"/>
</dbReference>
<dbReference type="PANTHER" id="PTHR43362">
    <property type="entry name" value="MANNITOL DEHYDROGENASE DSF1-RELATED"/>
    <property type="match status" value="1"/>
</dbReference>
<feature type="domain" description="Mannitol dehydrogenase C-terminal" evidence="8">
    <location>
        <begin position="286"/>
        <end position="473"/>
    </location>
</feature>
<evidence type="ECO:0000313" key="10">
    <source>
        <dbReference type="Proteomes" id="UP000305778"/>
    </source>
</evidence>
<proteinExistence type="inferred from homology"/>
<dbReference type="EMBL" id="SUMC01000011">
    <property type="protein sequence ID" value="TKA10928.1"/>
    <property type="molecule type" value="Genomic_DNA"/>
</dbReference>
<evidence type="ECO:0000259" key="8">
    <source>
        <dbReference type="Pfam" id="PF08125"/>
    </source>
</evidence>
<comment type="catalytic activity">
    <reaction evidence="5">
        <text>D-mannitol 1-phosphate + NAD(+) = beta-D-fructose 6-phosphate + NADH + H(+)</text>
        <dbReference type="Rhea" id="RHEA:19661"/>
        <dbReference type="ChEBI" id="CHEBI:15378"/>
        <dbReference type="ChEBI" id="CHEBI:57540"/>
        <dbReference type="ChEBI" id="CHEBI:57634"/>
        <dbReference type="ChEBI" id="CHEBI:57945"/>
        <dbReference type="ChEBI" id="CHEBI:61381"/>
        <dbReference type="EC" id="1.1.1.17"/>
    </reaction>
</comment>
<dbReference type="Pfam" id="PF01232">
    <property type="entry name" value="Mannitol_dh"/>
    <property type="match status" value="1"/>
</dbReference>
<accession>A0A4U0SNY6</accession>
<dbReference type="InterPro" id="IPR036291">
    <property type="entry name" value="NAD(P)-bd_dom_sf"/>
</dbReference>
<feature type="domain" description="Mannitol dehydrogenase N-terminal" evidence="7">
    <location>
        <begin position="27"/>
        <end position="277"/>
    </location>
</feature>
<keyword evidence="3" id="KW-0560">Oxidoreductase</keyword>
<dbReference type="Pfam" id="PF08125">
    <property type="entry name" value="Mannitol_dh_C"/>
    <property type="match status" value="1"/>
</dbReference>
<protein>
    <recommendedName>
        <fullName evidence="2">Mannitol-1-phosphate 5-dehydrogenase</fullName>
        <ecNumber evidence="1">1.1.1.17</ecNumber>
    </recommendedName>
</protein>
<dbReference type="InterPro" id="IPR050988">
    <property type="entry name" value="Mannitol_DH/Oxidoreductase"/>
</dbReference>
<dbReference type="OrthoDB" id="271711at2"/>
<gene>
    <name evidence="9" type="ORF">FCI23_15025</name>
</gene>
<evidence type="ECO:0000259" key="7">
    <source>
        <dbReference type="Pfam" id="PF01232"/>
    </source>
</evidence>
<dbReference type="InterPro" id="IPR013328">
    <property type="entry name" value="6PGD_dom2"/>
</dbReference>